<evidence type="ECO:0000256" key="1">
    <source>
        <dbReference type="SAM" id="SignalP"/>
    </source>
</evidence>
<dbReference type="SUPFAM" id="SSF49899">
    <property type="entry name" value="Concanavalin A-like lectins/glucanases"/>
    <property type="match status" value="1"/>
</dbReference>
<organism evidence="3 4">
    <name type="scientific">Saccharothrix syringae</name>
    <name type="common">Nocardiopsis syringae</name>
    <dbReference type="NCBI Taxonomy" id="103733"/>
    <lineage>
        <taxon>Bacteria</taxon>
        <taxon>Bacillati</taxon>
        <taxon>Actinomycetota</taxon>
        <taxon>Actinomycetes</taxon>
        <taxon>Pseudonocardiales</taxon>
        <taxon>Pseudonocardiaceae</taxon>
        <taxon>Saccharothrix</taxon>
    </lineage>
</organism>
<dbReference type="AlphaFoldDB" id="A0A5Q0H0K8"/>
<dbReference type="SUPFAM" id="SSF49785">
    <property type="entry name" value="Galactose-binding domain-like"/>
    <property type="match status" value="1"/>
</dbReference>
<accession>A0A5Q0H0K8</accession>
<dbReference type="EMBL" id="CP034550">
    <property type="protein sequence ID" value="QFZ19738.1"/>
    <property type="molecule type" value="Genomic_DNA"/>
</dbReference>
<keyword evidence="4" id="KW-1185">Reference proteome</keyword>
<reference evidence="4" key="1">
    <citation type="journal article" date="2021" name="Curr. Microbiol.">
        <title>Complete genome of nocamycin-producing strain Saccharothrix syringae NRRL B-16468 reveals the biosynthetic potential for secondary metabolites.</title>
        <authorList>
            <person name="Mo X."/>
            <person name="Yang S."/>
        </authorList>
    </citation>
    <scope>NUCLEOTIDE SEQUENCE [LARGE SCALE GENOMIC DNA]</scope>
    <source>
        <strain evidence="4">ATCC 51364 / DSM 43886 / JCM 6844 / KCTC 9398 / NBRC 14523 / NRRL B-16468 / INA 2240</strain>
    </source>
</reference>
<dbReference type="Pfam" id="PF08787">
    <property type="entry name" value="Alginate_lyase2"/>
    <property type="match status" value="1"/>
</dbReference>
<sequence>MITRTTRFTRPAVHAAVFSAVLLAVPAAHAAPQEGYPVAEVTASDHDGNVPANTLDNDLGTRWSAHGDGAWIRYDLGTAKAVAAVAIAWRDGDVRTAYFDIETSQDGTTWVPAAVGLRSRPTLAQEPYDIPDVTTRYVRVVGHGNSSGNGWNSVTEVDVLGADAPGGGCTRPSDVLDLANWKITLPVDDPNRSGSQPLEVRQPQLDGYALDPWFVPAPDCAGVRFRNPVNGLTTQNSSYSRSELREMTDGGSASAAWSSTSGTHTMVVDQAINHLPNDKPHVVAGQIHDSDDDVAVFRLEGTKLYVTNGDTTHHKLITDNYALGTRFQAKFVVSGGQVKAYYNGVLQTTISRSFSGAYFKAGVYTQANCGNSSPCDSGNYGEVTIYGVTVTHS</sequence>
<dbReference type="OrthoDB" id="273319at2"/>
<dbReference type="InterPro" id="IPR014895">
    <property type="entry name" value="Alginate_lyase_2"/>
</dbReference>
<feature type="signal peptide" evidence="1">
    <location>
        <begin position="1"/>
        <end position="30"/>
    </location>
</feature>
<keyword evidence="3" id="KW-0456">Lyase</keyword>
<dbReference type="KEGG" id="ssyi:EKG83_21945"/>
<dbReference type="InterPro" id="IPR013320">
    <property type="entry name" value="ConA-like_dom_sf"/>
</dbReference>
<evidence type="ECO:0000259" key="2">
    <source>
        <dbReference type="PROSITE" id="PS50022"/>
    </source>
</evidence>
<dbReference type="InterPro" id="IPR008979">
    <property type="entry name" value="Galactose-bd-like_sf"/>
</dbReference>
<evidence type="ECO:0000313" key="4">
    <source>
        <dbReference type="Proteomes" id="UP000325787"/>
    </source>
</evidence>
<name>A0A5Q0H0K8_SACSY</name>
<dbReference type="Proteomes" id="UP000325787">
    <property type="component" value="Chromosome"/>
</dbReference>
<dbReference type="PROSITE" id="PS50022">
    <property type="entry name" value="FA58C_3"/>
    <property type="match status" value="1"/>
</dbReference>
<protein>
    <submittedName>
        <fullName evidence="3">Alginate lyase</fullName>
    </submittedName>
</protein>
<feature type="domain" description="F5/8 type C" evidence="2">
    <location>
        <begin position="18"/>
        <end position="162"/>
    </location>
</feature>
<dbReference type="Pfam" id="PF00754">
    <property type="entry name" value="F5_F8_type_C"/>
    <property type="match status" value="1"/>
</dbReference>
<dbReference type="Gene3D" id="2.60.120.260">
    <property type="entry name" value="Galactose-binding domain-like"/>
    <property type="match status" value="1"/>
</dbReference>
<dbReference type="InterPro" id="IPR000421">
    <property type="entry name" value="FA58C"/>
</dbReference>
<keyword evidence="1" id="KW-0732">Signal</keyword>
<dbReference type="GO" id="GO:0016829">
    <property type="term" value="F:lyase activity"/>
    <property type="evidence" value="ECO:0007669"/>
    <property type="project" value="UniProtKB-KW"/>
</dbReference>
<evidence type="ECO:0000313" key="3">
    <source>
        <dbReference type="EMBL" id="QFZ19738.1"/>
    </source>
</evidence>
<gene>
    <name evidence="3" type="ORF">EKG83_21945</name>
</gene>
<proteinExistence type="predicted"/>
<dbReference type="RefSeq" id="WP_051765164.1">
    <property type="nucleotide sequence ID" value="NZ_CP034550.1"/>
</dbReference>
<dbReference type="Gene3D" id="2.60.120.200">
    <property type="match status" value="1"/>
</dbReference>
<feature type="chain" id="PRO_5024803926" evidence="1">
    <location>
        <begin position="31"/>
        <end position="393"/>
    </location>
</feature>